<dbReference type="InterPro" id="IPR036866">
    <property type="entry name" value="RibonucZ/Hydroxyglut_hydro"/>
</dbReference>
<evidence type="ECO:0000313" key="3">
    <source>
        <dbReference type="Proteomes" id="UP000332933"/>
    </source>
</evidence>
<evidence type="ECO:0000313" key="2">
    <source>
        <dbReference type="EMBL" id="VFT96462.1"/>
    </source>
</evidence>
<reference evidence="2 3" key="1">
    <citation type="submission" date="2019-03" db="EMBL/GenBank/DDBJ databases">
        <authorList>
            <person name="Gaulin E."/>
            <person name="Dumas B."/>
        </authorList>
    </citation>
    <scope>NUCLEOTIDE SEQUENCE [LARGE SCALE GENOMIC DNA]</scope>
    <source>
        <strain evidence="2">CBS 568.67</strain>
    </source>
</reference>
<sequence length="126" mass="13166">MNRLTSFLTSMAQLASATNYCGDSALHLTPYNAGTKGLFPVSSVLVSGANDAILVNAQFGASQAQDVVQIVKDSGKTLTTIYIAHGDPDYYFGLETIHAAFHNASIVATAATVAHINETAAAKLAY</sequence>
<dbReference type="EMBL" id="VJMH01006713">
    <property type="protein sequence ID" value="KAF0688652.1"/>
    <property type="molecule type" value="Genomic_DNA"/>
</dbReference>
<dbReference type="SUPFAM" id="SSF56281">
    <property type="entry name" value="Metallo-hydrolase/oxidoreductase"/>
    <property type="match status" value="1"/>
</dbReference>
<dbReference type="AlphaFoldDB" id="A0A485LEV0"/>
<proteinExistence type="predicted"/>
<accession>A0A485LEV0</accession>
<dbReference type="Proteomes" id="UP000332933">
    <property type="component" value="Unassembled WGS sequence"/>
</dbReference>
<keyword evidence="3" id="KW-1185">Reference proteome</keyword>
<gene>
    <name evidence="2" type="primary">Aste57867_19764</name>
    <name evidence="1" type="ORF">As57867_019699</name>
    <name evidence="2" type="ORF">ASTE57867_19764</name>
</gene>
<protein>
    <submittedName>
        <fullName evidence="2">Aste57867_19764 protein</fullName>
    </submittedName>
</protein>
<reference evidence="1" key="2">
    <citation type="submission" date="2019-06" db="EMBL/GenBank/DDBJ databases">
        <title>Genomics analysis of Aphanomyces spp. identifies a new class of oomycete effector associated with host adaptation.</title>
        <authorList>
            <person name="Gaulin E."/>
        </authorList>
    </citation>
    <scope>NUCLEOTIDE SEQUENCE</scope>
    <source>
        <strain evidence="1">CBS 578.67</strain>
    </source>
</reference>
<dbReference type="Gene3D" id="3.60.15.10">
    <property type="entry name" value="Ribonuclease Z/Hydroxyacylglutathione hydrolase-like"/>
    <property type="match status" value="1"/>
</dbReference>
<dbReference type="OrthoDB" id="536211at2759"/>
<evidence type="ECO:0000313" key="1">
    <source>
        <dbReference type="EMBL" id="KAF0688652.1"/>
    </source>
</evidence>
<organism evidence="2 3">
    <name type="scientific">Aphanomyces stellatus</name>
    <dbReference type="NCBI Taxonomy" id="120398"/>
    <lineage>
        <taxon>Eukaryota</taxon>
        <taxon>Sar</taxon>
        <taxon>Stramenopiles</taxon>
        <taxon>Oomycota</taxon>
        <taxon>Saprolegniomycetes</taxon>
        <taxon>Saprolegniales</taxon>
        <taxon>Verrucalvaceae</taxon>
        <taxon>Aphanomyces</taxon>
    </lineage>
</organism>
<name>A0A485LEV0_9STRA</name>
<dbReference type="EMBL" id="CAADRA010006736">
    <property type="protein sequence ID" value="VFT96462.1"/>
    <property type="molecule type" value="Genomic_DNA"/>
</dbReference>